<gene>
    <name evidence="2" type="ORF">GCM10022226_61700</name>
</gene>
<dbReference type="Proteomes" id="UP001500888">
    <property type="component" value="Unassembled WGS sequence"/>
</dbReference>
<sequence length="140" mass="15216">MTLNGPHENQSGAWPLVQASGDVGRWAAFPPSGERRKEGQMAYAYCTTMNELHLPDHAAEVAMVAWCDYETDADALMQLACESLPADHDTGQLGGDALDQAPRVRCSTSSARLRRPRASGRNCRRRASSSGHVTTAEEPF</sequence>
<accession>A0ABP7J2K3</accession>
<evidence type="ECO:0000313" key="2">
    <source>
        <dbReference type="EMBL" id="GAA3832158.1"/>
    </source>
</evidence>
<dbReference type="EMBL" id="BAAAZR010000031">
    <property type="protein sequence ID" value="GAA3832158.1"/>
    <property type="molecule type" value="Genomic_DNA"/>
</dbReference>
<organism evidence="2 3">
    <name type="scientific">Sphaerisporangium flaviroseum</name>
    <dbReference type="NCBI Taxonomy" id="509199"/>
    <lineage>
        <taxon>Bacteria</taxon>
        <taxon>Bacillati</taxon>
        <taxon>Actinomycetota</taxon>
        <taxon>Actinomycetes</taxon>
        <taxon>Streptosporangiales</taxon>
        <taxon>Streptosporangiaceae</taxon>
        <taxon>Sphaerisporangium</taxon>
    </lineage>
</organism>
<evidence type="ECO:0000256" key="1">
    <source>
        <dbReference type="SAM" id="MobiDB-lite"/>
    </source>
</evidence>
<feature type="compositionally biased region" description="Basic residues" evidence="1">
    <location>
        <begin position="112"/>
        <end position="127"/>
    </location>
</feature>
<evidence type="ECO:0000313" key="3">
    <source>
        <dbReference type="Proteomes" id="UP001500888"/>
    </source>
</evidence>
<proteinExistence type="predicted"/>
<feature type="region of interest" description="Disordered" evidence="1">
    <location>
        <begin position="87"/>
        <end position="140"/>
    </location>
</feature>
<name>A0ABP7J2K3_9ACTN</name>
<protein>
    <submittedName>
        <fullName evidence="2">Uncharacterized protein</fullName>
    </submittedName>
</protein>
<keyword evidence="3" id="KW-1185">Reference proteome</keyword>
<reference evidence="3" key="1">
    <citation type="journal article" date="2019" name="Int. J. Syst. Evol. Microbiol.">
        <title>The Global Catalogue of Microorganisms (GCM) 10K type strain sequencing project: providing services to taxonomists for standard genome sequencing and annotation.</title>
        <authorList>
            <consortium name="The Broad Institute Genomics Platform"/>
            <consortium name="The Broad Institute Genome Sequencing Center for Infectious Disease"/>
            <person name="Wu L."/>
            <person name="Ma J."/>
        </authorList>
    </citation>
    <scope>NUCLEOTIDE SEQUENCE [LARGE SCALE GENOMIC DNA]</scope>
    <source>
        <strain evidence="3">JCM 16908</strain>
    </source>
</reference>
<comment type="caution">
    <text evidence="2">The sequence shown here is derived from an EMBL/GenBank/DDBJ whole genome shotgun (WGS) entry which is preliminary data.</text>
</comment>